<dbReference type="AlphaFoldDB" id="A0AA36I4X6"/>
<keyword evidence="3" id="KW-1185">Reference proteome</keyword>
<dbReference type="Proteomes" id="UP001178507">
    <property type="component" value="Unassembled WGS sequence"/>
</dbReference>
<evidence type="ECO:0000313" key="3">
    <source>
        <dbReference type="Proteomes" id="UP001178507"/>
    </source>
</evidence>
<proteinExistence type="predicted"/>
<organism evidence="2 3">
    <name type="scientific">Effrenium voratum</name>
    <dbReference type="NCBI Taxonomy" id="2562239"/>
    <lineage>
        <taxon>Eukaryota</taxon>
        <taxon>Sar</taxon>
        <taxon>Alveolata</taxon>
        <taxon>Dinophyceae</taxon>
        <taxon>Suessiales</taxon>
        <taxon>Symbiodiniaceae</taxon>
        <taxon>Effrenium</taxon>
    </lineage>
</organism>
<reference evidence="2" key="1">
    <citation type="submission" date="2023-08" db="EMBL/GenBank/DDBJ databases">
        <authorList>
            <person name="Chen Y."/>
            <person name="Shah S."/>
            <person name="Dougan E. K."/>
            <person name="Thang M."/>
            <person name="Chan C."/>
        </authorList>
    </citation>
    <scope>NUCLEOTIDE SEQUENCE</scope>
</reference>
<feature type="compositionally biased region" description="Pro residues" evidence="1">
    <location>
        <begin position="91"/>
        <end position="100"/>
    </location>
</feature>
<gene>
    <name evidence="2" type="ORF">EVOR1521_LOCUS8927</name>
</gene>
<name>A0AA36I4X6_9DINO</name>
<comment type="caution">
    <text evidence="2">The sequence shown here is derived from an EMBL/GenBank/DDBJ whole genome shotgun (WGS) entry which is preliminary data.</text>
</comment>
<accession>A0AA36I4X6</accession>
<evidence type="ECO:0000313" key="2">
    <source>
        <dbReference type="EMBL" id="CAJ1381148.1"/>
    </source>
</evidence>
<feature type="region of interest" description="Disordered" evidence="1">
    <location>
        <begin position="1"/>
        <end position="60"/>
    </location>
</feature>
<feature type="compositionally biased region" description="Polar residues" evidence="1">
    <location>
        <begin position="41"/>
        <end position="50"/>
    </location>
</feature>
<feature type="region of interest" description="Disordered" evidence="1">
    <location>
        <begin position="86"/>
        <end position="153"/>
    </location>
</feature>
<dbReference type="EMBL" id="CAUJNA010000780">
    <property type="protein sequence ID" value="CAJ1381148.1"/>
    <property type="molecule type" value="Genomic_DNA"/>
</dbReference>
<evidence type="ECO:0000256" key="1">
    <source>
        <dbReference type="SAM" id="MobiDB-lite"/>
    </source>
</evidence>
<protein>
    <submittedName>
        <fullName evidence="2">Uncharacterized protein</fullName>
    </submittedName>
</protein>
<sequence length="308" mass="32016">MASATRPKKDDLSEESTTPPTPPSPETMLIARPLKPRRLSFSGSTASGISCPSDDWATPNAAGFDDSLEVEMKMHGPPGIVDIAIGGTPKGAPPSGPAPLMPGQAAGPPPPYSPNLVEKMPQTPPHQWPHSAGYAHRAPLLSSGPPTPSGAMPAVADASQRLVWPADDREDTLVAQALTFLAMLLSGPNVPNLPPCGCYGGMLISSAISEGLGAQAAEAAKAAADGHGDKPVKVLLPWYPDHPGLVAFDHTKPAKLAEPQETQVEEPEVAKQLAQMLHQPHLVQPPLVLPPPGCAPPVMQPMPAVVPR</sequence>